<evidence type="ECO:0000256" key="6">
    <source>
        <dbReference type="SAM" id="MobiDB-lite"/>
    </source>
</evidence>
<feature type="compositionally biased region" description="Polar residues" evidence="6">
    <location>
        <begin position="492"/>
        <end position="504"/>
    </location>
</feature>
<keyword evidence="5 7" id="KW-0472">Membrane</keyword>
<dbReference type="EMBL" id="JABELV010000056">
    <property type="protein sequence ID" value="KAG7548977.1"/>
    <property type="molecule type" value="Genomic_DNA"/>
</dbReference>
<feature type="compositionally biased region" description="Polar residues" evidence="6">
    <location>
        <begin position="469"/>
        <end position="484"/>
    </location>
</feature>
<feature type="region of interest" description="Disordered" evidence="6">
    <location>
        <begin position="1"/>
        <end position="393"/>
    </location>
</feature>
<evidence type="ECO:0000256" key="5">
    <source>
        <dbReference type="ARBA" id="ARBA00023136"/>
    </source>
</evidence>
<dbReference type="GO" id="GO:0016020">
    <property type="term" value="C:membrane"/>
    <property type="evidence" value="ECO:0007669"/>
    <property type="project" value="UniProtKB-SubCell"/>
</dbReference>
<dbReference type="Pfam" id="PF09335">
    <property type="entry name" value="VTT_dom"/>
    <property type="match status" value="1"/>
</dbReference>
<evidence type="ECO:0000313" key="10">
    <source>
        <dbReference type="Proteomes" id="UP000812966"/>
    </source>
</evidence>
<keyword evidence="2 7" id="KW-0812">Transmembrane</keyword>
<feature type="transmembrane region" description="Helical" evidence="7">
    <location>
        <begin position="1056"/>
        <end position="1078"/>
    </location>
</feature>
<feature type="compositionally biased region" description="Polar residues" evidence="6">
    <location>
        <begin position="773"/>
        <end position="791"/>
    </location>
</feature>
<feature type="compositionally biased region" description="Polar residues" evidence="6">
    <location>
        <begin position="596"/>
        <end position="616"/>
    </location>
</feature>
<comment type="caution">
    <text evidence="9">The sequence shown here is derived from an EMBL/GenBank/DDBJ whole genome shotgun (WGS) entry which is preliminary data.</text>
</comment>
<feature type="region of interest" description="Disordered" evidence="6">
    <location>
        <begin position="672"/>
        <end position="803"/>
    </location>
</feature>
<feature type="compositionally biased region" description="Polar residues" evidence="6">
    <location>
        <begin position="426"/>
        <end position="450"/>
    </location>
</feature>
<reference evidence="9" key="1">
    <citation type="submission" date="2020-04" db="EMBL/GenBank/DDBJ databases">
        <title>Analysis of mating type loci in Filobasidium floriforme.</title>
        <authorList>
            <person name="Nowrousian M."/>
        </authorList>
    </citation>
    <scope>NUCLEOTIDE SEQUENCE</scope>
    <source>
        <strain evidence="9">CBS 6242</strain>
    </source>
</reference>
<protein>
    <recommendedName>
        <fullName evidence="8">VTT domain-containing protein</fullName>
    </recommendedName>
</protein>
<feature type="region of interest" description="Disordered" evidence="6">
    <location>
        <begin position="411"/>
        <end position="634"/>
    </location>
</feature>
<keyword evidence="3" id="KW-0732">Signal</keyword>
<dbReference type="AlphaFoldDB" id="A0A8K0JMS0"/>
<evidence type="ECO:0000256" key="1">
    <source>
        <dbReference type="ARBA" id="ARBA00004141"/>
    </source>
</evidence>
<sequence length="1231" mass="130026">MSSSRPSGPRRNTTLSKDSTSSSNLDSALTSTIDPEDGSRPEDLDRPRLGRRTTISSTSTATPNNNSTTTTSDQPNRPGLERGSSSAFIGGSLHRPGLTQARSRGKSFIGSTSLQDDLVLPSATISSTTTSYLTNTPKRERTNLNLDQEKDEDSDTLQERLITRNSPRNSLSPLTSSSTTSTNPTSTTNSPRSSKLGRGSLARRASSSSSLSTISASATAPALALSSTSKSTLASKEAQTGSSTGSTKSLSPLREDIQLGTPSSPSSSTSPSSSDLRAQSKPRPQRSASVREVPAISIHLEGVPLEDDHDPDMDLHHENAQASSSSSNRMSAPSSSSQSQSHPKPTGRRGNRPASKSVSSVLGRPSHIAGIARTSTHHAENSNPNYTPERRAPSILLDRIGEFEDERYAHLQQRRPSRDESAGIENKSSGSNSTIVAAGTTVTRSRSTSIAKHPEVVDLHARHSRPYDPTSNETLGGGSSSSPAPTRLGLTRRTSAPNVRSPGSGSALALPGGMKDDILPTLPVGPEDVGSTNSLGLSKVSPGRSRGFQRFSPSPSLEPRIMEESGSQPSSPELDLDLDGPSPARALVLSPPPGRTSLSTIASTTEGEGSVSTVDRTASYPITPRGSIPNEEDNAGNSGFNVIGGVIQGLSKAVGFNLSKSARYSSVSHHDYAADEDDNETDQQRQTRSWISLGKRRSLEDTDSEKGLSREPSDDEGADAARSDGARSTRTGGSSSRRPDGGSYFFLEPYASQEASGSSRGGDTLPTPALSRASLSGLQARPASSRTSSSLFERRRPGAAAGGHGFAASLWRVKDYLAGTSNKGQTEAYVMKHSGGFSSPEAKAERLARGRSDSLLLPKLDTDDTAVGMNTAFRQVVGELGWTLGMMGIVFFASFGLVAFGIKSMPITSLHSLPKKVSDLQILSAEIRAYMSSSSRGWWHTVCVLMITGMWKHSWSIPGALILNILVGSLLSPIPALILLTVITSFGSLGAYMLSRPLAPLIALLFPKPLAIVRSAIKGNAEPAPSIGPYQAVRKPSAAAEGGVWRRLLIMRAMGLVPWSGMNVACGVVGVSWLTFLLTTAAGSASWSYVTASVGDILGQLALPKDPGNGDTDPNAGQSIASLVQDPALIAKMVVLSLISLIPALFKSRSGTIDTAPPAEIEAELEAEYHHPHVSQDAQAMTPLAPTASWWQVVHFANLVIRKTTRIAHTGWNAVVGEARDEYRHLQPVSE</sequence>
<evidence type="ECO:0000256" key="7">
    <source>
        <dbReference type="SAM" id="Phobius"/>
    </source>
</evidence>
<feature type="compositionally biased region" description="Low complexity" evidence="6">
    <location>
        <begin position="320"/>
        <end position="341"/>
    </location>
</feature>
<keyword evidence="10" id="KW-1185">Reference proteome</keyword>
<keyword evidence="4 7" id="KW-1133">Transmembrane helix</keyword>
<proteinExistence type="predicted"/>
<evidence type="ECO:0000256" key="2">
    <source>
        <dbReference type="ARBA" id="ARBA00022692"/>
    </source>
</evidence>
<evidence type="ECO:0000256" key="4">
    <source>
        <dbReference type="ARBA" id="ARBA00022989"/>
    </source>
</evidence>
<evidence type="ECO:0000259" key="8">
    <source>
        <dbReference type="Pfam" id="PF09335"/>
    </source>
</evidence>
<dbReference type="Proteomes" id="UP000812966">
    <property type="component" value="Unassembled WGS sequence"/>
</dbReference>
<dbReference type="PANTHER" id="PTHR43220:SF21">
    <property type="entry name" value="TRANSMEMBRANE PROTEIN 41A"/>
    <property type="match status" value="1"/>
</dbReference>
<feature type="compositionally biased region" description="Basic and acidic residues" evidence="6">
    <location>
        <begin position="37"/>
        <end position="48"/>
    </location>
</feature>
<feature type="compositionally biased region" description="Low complexity" evidence="6">
    <location>
        <begin position="53"/>
        <end position="72"/>
    </location>
</feature>
<organism evidence="9 10">
    <name type="scientific">Filobasidium floriforme</name>
    <dbReference type="NCBI Taxonomy" id="5210"/>
    <lineage>
        <taxon>Eukaryota</taxon>
        <taxon>Fungi</taxon>
        <taxon>Dikarya</taxon>
        <taxon>Basidiomycota</taxon>
        <taxon>Agaricomycotina</taxon>
        <taxon>Tremellomycetes</taxon>
        <taxon>Filobasidiales</taxon>
        <taxon>Filobasidiaceae</taxon>
        <taxon>Filobasidium</taxon>
    </lineage>
</organism>
<accession>A0A8K0JMS0</accession>
<gene>
    <name evidence="9" type="ORF">FFLO_03182</name>
</gene>
<feature type="domain" description="VTT" evidence="8">
    <location>
        <begin position="958"/>
        <end position="1096"/>
    </location>
</feature>
<evidence type="ECO:0000313" key="9">
    <source>
        <dbReference type="EMBL" id="KAG7548977.1"/>
    </source>
</evidence>
<feature type="compositionally biased region" description="Basic and acidic residues" evidence="6">
    <location>
        <begin position="452"/>
        <end position="461"/>
    </location>
</feature>
<dbReference type="PANTHER" id="PTHR43220">
    <property type="match status" value="1"/>
</dbReference>
<feature type="compositionally biased region" description="Low complexity" evidence="6">
    <location>
        <begin position="12"/>
        <end position="32"/>
    </location>
</feature>
<feature type="compositionally biased region" description="Low complexity" evidence="6">
    <location>
        <begin position="261"/>
        <end position="274"/>
    </location>
</feature>
<dbReference type="InterPro" id="IPR032816">
    <property type="entry name" value="VTT_dom"/>
</dbReference>
<feature type="transmembrane region" description="Helical" evidence="7">
    <location>
        <begin position="880"/>
        <end position="902"/>
    </location>
</feature>
<comment type="subcellular location">
    <subcellularLocation>
        <location evidence="1">Membrane</location>
        <topology evidence="1">Multi-pass membrane protein</topology>
    </subcellularLocation>
</comment>
<feature type="compositionally biased region" description="Low complexity" evidence="6">
    <location>
        <begin position="165"/>
        <end position="247"/>
    </location>
</feature>
<feature type="compositionally biased region" description="Basic and acidic residues" evidence="6">
    <location>
        <begin position="697"/>
        <end position="712"/>
    </location>
</feature>
<dbReference type="InterPro" id="IPR045014">
    <property type="entry name" value="TM41A/B"/>
</dbReference>
<evidence type="ECO:0000256" key="3">
    <source>
        <dbReference type="ARBA" id="ARBA00022729"/>
    </source>
</evidence>
<name>A0A8K0JMS0_9TREE</name>
<feature type="compositionally biased region" description="Polar residues" evidence="6">
    <location>
        <begin position="123"/>
        <end position="136"/>
    </location>
</feature>